<name>A0ABR2Z6D3_9CHLO</name>
<evidence type="ECO:0000256" key="2">
    <source>
        <dbReference type="SAM" id="Phobius"/>
    </source>
</evidence>
<accession>A0ABR2Z6D3</accession>
<reference evidence="3 4" key="1">
    <citation type="journal article" date="2024" name="Nat. Commun.">
        <title>Phylogenomics reveals the evolutionary origins of lichenization in chlorophyte algae.</title>
        <authorList>
            <person name="Puginier C."/>
            <person name="Libourel C."/>
            <person name="Otte J."/>
            <person name="Skaloud P."/>
            <person name="Haon M."/>
            <person name="Grisel S."/>
            <person name="Petersen M."/>
            <person name="Berrin J.G."/>
            <person name="Delaux P.M."/>
            <person name="Dal Grande F."/>
            <person name="Keller J."/>
        </authorList>
    </citation>
    <scope>NUCLEOTIDE SEQUENCE [LARGE SCALE GENOMIC DNA]</scope>
    <source>
        <strain evidence="3 4">SAG 216-7</strain>
    </source>
</reference>
<organism evidence="3 4">
    <name type="scientific">Coccomyxa subellipsoidea</name>
    <dbReference type="NCBI Taxonomy" id="248742"/>
    <lineage>
        <taxon>Eukaryota</taxon>
        <taxon>Viridiplantae</taxon>
        <taxon>Chlorophyta</taxon>
        <taxon>core chlorophytes</taxon>
        <taxon>Trebouxiophyceae</taxon>
        <taxon>Trebouxiophyceae incertae sedis</taxon>
        <taxon>Coccomyxaceae</taxon>
        <taxon>Coccomyxa</taxon>
    </lineage>
</organism>
<keyword evidence="2" id="KW-0812">Transmembrane</keyword>
<evidence type="ECO:0000313" key="4">
    <source>
        <dbReference type="Proteomes" id="UP001491310"/>
    </source>
</evidence>
<feature type="region of interest" description="Disordered" evidence="1">
    <location>
        <begin position="144"/>
        <end position="164"/>
    </location>
</feature>
<keyword evidence="4" id="KW-1185">Reference proteome</keyword>
<keyword evidence="2" id="KW-0472">Membrane</keyword>
<gene>
    <name evidence="3" type="ORF">WJX75_009724</name>
</gene>
<proteinExistence type="predicted"/>
<evidence type="ECO:0000256" key="1">
    <source>
        <dbReference type="SAM" id="MobiDB-lite"/>
    </source>
</evidence>
<evidence type="ECO:0000313" key="3">
    <source>
        <dbReference type="EMBL" id="KAK9919148.1"/>
    </source>
</evidence>
<feature type="transmembrane region" description="Helical" evidence="2">
    <location>
        <begin position="113"/>
        <end position="133"/>
    </location>
</feature>
<keyword evidence="2" id="KW-1133">Transmembrane helix</keyword>
<comment type="caution">
    <text evidence="3">The sequence shown here is derived from an EMBL/GenBank/DDBJ whole genome shotgun (WGS) entry which is preliminary data.</text>
</comment>
<sequence>MGKLASISFGIVFAATVVSWILALAGNGALNAVCLDACRYYFGLSWWTIWFEFFILLATIPVGILGMRAWKPAVMALLAANTSLTMIQTDSWLQTKGLDPYYSLFDSRCNVLISGYVLLSIFNVLLIIVLGFVDEAGTKITVPQQSAYSNSPPPHTVPTYPPRG</sequence>
<feature type="transmembrane region" description="Helical" evidence="2">
    <location>
        <begin position="44"/>
        <end position="66"/>
    </location>
</feature>
<protein>
    <submittedName>
        <fullName evidence="3">Uncharacterized protein</fullName>
    </submittedName>
</protein>
<dbReference type="EMBL" id="JALJOT010000001">
    <property type="protein sequence ID" value="KAK9919148.1"/>
    <property type="molecule type" value="Genomic_DNA"/>
</dbReference>
<feature type="compositionally biased region" description="Pro residues" evidence="1">
    <location>
        <begin position="151"/>
        <end position="164"/>
    </location>
</feature>
<dbReference type="Proteomes" id="UP001491310">
    <property type="component" value="Unassembled WGS sequence"/>
</dbReference>